<dbReference type="InterPro" id="IPR038765">
    <property type="entry name" value="Papain-like_cys_pep_sf"/>
</dbReference>
<dbReference type="GO" id="GO:0006508">
    <property type="term" value="P:proteolysis"/>
    <property type="evidence" value="ECO:0007669"/>
    <property type="project" value="UniProtKB-KW"/>
</dbReference>
<dbReference type="Proteomes" id="UP000824469">
    <property type="component" value="Unassembled WGS sequence"/>
</dbReference>
<evidence type="ECO:0000259" key="5">
    <source>
        <dbReference type="PROSITE" id="PS50600"/>
    </source>
</evidence>
<keyword evidence="4" id="KW-0788">Thiol protease</keyword>
<dbReference type="PROSITE" id="PS50600">
    <property type="entry name" value="ULP_PROTEASE"/>
    <property type="match status" value="1"/>
</dbReference>
<dbReference type="GO" id="GO:0016929">
    <property type="term" value="F:deSUMOylase activity"/>
    <property type="evidence" value="ECO:0007669"/>
    <property type="project" value="TreeGrafter"/>
</dbReference>
<name>A0AA38BN34_TAXCH</name>
<dbReference type="OMA" id="IDISSWD"/>
<evidence type="ECO:0000256" key="1">
    <source>
        <dbReference type="ARBA" id="ARBA00005234"/>
    </source>
</evidence>
<dbReference type="InterPro" id="IPR003653">
    <property type="entry name" value="Peptidase_C48_C"/>
</dbReference>
<dbReference type="PANTHER" id="PTHR12606:SF1">
    <property type="entry name" value="UBIQUITIN-LIKE-SPECIFIC PROTEASE 1A"/>
    <property type="match status" value="1"/>
</dbReference>
<proteinExistence type="inferred from homology"/>
<protein>
    <recommendedName>
        <fullName evidence="5">Ubiquitin-like protease family profile domain-containing protein</fullName>
    </recommendedName>
</protein>
<comment type="caution">
    <text evidence="6">The sequence shown here is derived from an EMBL/GenBank/DDBJ whole genome shotgun (WGS) entry which is preliminary data.</text>
</comment>
<gene>
    <name evidence="6" type="ORF">KI387_031553</name>
</gene>
<evidence type="ECO:0000256" key="4">
    <source>
        <dbReference type="ARBA" id="ARBA00022807"/>
    </source>
</evidence>
<evidence type="ECO:0000313" key="7">
    <source>
        <dbReference type="Proteomes" id="UP000824469"/>
    </source>
</evidence>
<organism evidence="6 7">
    <name type="scientific">Taxus chinensis</name>
    <name type="common">Chinese yew</name>
    <name type="synonym">Taxus wallichiana var. chinensis</name>
    <dbReference type="NCBI Taxonomy" id="29808"/>
    <lineage>
        <taxon>Eukaryota</taxon>
        <taxon>Viridiplantae</taxon>
        <taxon>Streptophyta</taxon>
        <taxon>Embryophyta</taxon>
        <taxon>Tracheophyta</taxon>
        <taxon>Spermatophyta</taxon>
        <taxon>Pinopsida</taxon>
        <taxon>Pinidae</taxon>
        <taxon>Conifers II</taxon>
        <taxon>Cupressales</taxon>
        <taxon>Taxaceae</taxon>
        <taxon>Taxus</taxon>
    </lineage>
</organism>
<feature type="non-terminal residue" evidence="6">
    <location>
        <position position="1"/>
    </location>
</feature>
<reference evidence="6 7" key="1">
    <citation type="journal article" date="2021" name="Nat. Plants">
        <title>The Taxus genome provides insights into paclitaxel biosynthesis.</title>
        <authorList>
            <person name="Xiong X."/>
            <person name="Gou J."/>
            <person name="Liao Q."/>
            <person name="Li Y."/>
            <person name="Zhou Q."/>
            <person name="Bi G."/>
            <person name="Li C."/>
            <person name="Du R."/>
            <person name="Wang X."/>
            <person name="Sun T."/>
            <person name="Guo L."/>
            <person name="Liang H."/>
            <person name="Lu P."/>
            <person name="Wu Y."/>
            <person name="Zhang Z."/>
            <person name="Ro D.K."/>
            <person name="Shang Y."/>
            <person name="Huang S."/>
            <person name="Yan J."/>
        </authorList>
    </citation>
    <scope>NUCLEOTIDE SEQUENCE [LARGE SCALE GENOMIC DNA]</scope>
    <source>
        <strain evidence="6">Ta-2019</strain>
    </source>
</reference>
<feature type="non-terminal residue" evidence="6">
    <location>
        <position position="264"/>
    </location>
</feature>
<sequence length="264" mass="30182">ARKIAAGAFLHLEQETLCSQVHGATVDKAAVAEAQEGDPTIQDAVQNVLLALTMHEEAFVENAFSGSKSEEVLAMHKSSGIAITRQCFQCLKPMGKLNDEVINLYLELLKEREEREPLKSLKCHFFNTFFYVKLAEGPTYDYEGAKKWAKSCKLGYDVFDCDSIFVPIHKPNHWCLAIINIKEKKIQYLDSLHGRDPDNYVLNVLARYIKDDGKDNCREDMGLSKWQREHVKNLPRQMNDYDCGMFMLKYADYLSRGIPISFTQ</sequence>
<dbReference type="SUPFAM" id="SSF54001">
    <property type="entry name" value="Cysteine proteinases"/>
    <property type="match status" value="1"/>
</dbReference>
<accession>A0AA38BN34</accession>
<dbReference type="PANTHER" id="PTHR12606">
    <property type="entry name" value="SENTRIN/SUMO-SPECIFIC PROTEASE"/>
    <property type="match status" value="1"/>
</dbReference>
<comment type="similarity">
    <text evidence="1">Belongs to the peptidase C48 family.</text>
</comment>
<evidence type="ECO:0000313" key="6">
    <source>
        <dbReference type="EMBL" id="KAH9287436.1"/>
    </source>
</evidence>
<feature type="domain" description="Ubiquitin-like protease family profile" evidence="5">
    <location>
        <begin position="81"/>
        <end position="254"/>
    </location>
</feature>
<dbReference type="GO" id="GO:0005634">
    <property type="term" value="C:nucleus"/>
    <property type="evidence" value="ECO:0007669"/>
    <property type="project" value="TreeGrafter"/>
</dbReference>
<dbReference type="GO" id="GO:0016926">
    <property type="term" value="P:protein desumoylation"/>
    <property type="evidence" value="ECO:0007669"/>
    <property type="project" value="TreeGrafter"/>
</dbReference>
<keyword evidence="7" id="KW-1185">Reference proteome</keyword>
<dbReference type="Pfam" id="PF02902">
    <property type="entry name" value="Peptidase_C48"/>
    <property type="match status" value="1"/>
</dbReference>
<dbReference type="EMBL" id="JAHRHJ020003813">
    <property type="protein sequence ID" value="KAH9287436.1"/>
    <property type="molecule type" value="Genomic_DNA"/>
</dbReference>
<keyword evidence="3" id="KW-0378">Hydrolase</keyword>
<keyword evidence="2" id="KW-0645">Protease</keyword>
<evidence type="ECO:0000256" key="3">
    <source>
        <dbReference type="ARBA" id="ARBA00022801"/>
    </source>
</evidence>
<dbReference type="AlphaFoldDB" id="A0AA38BN34"/>
<dbReference type="Gene3D" id="3.40.395.10">
    <property type="entry name" value="Adenoviral Proteinase, Chain A"/>
    <property type="match status" value="1"/>
</dbReference>
<evidence type="ECO:0000256" key="2">
    <source>
        <dbReference type="ARBA" id="ARBA00022670"/>
    </source>
</evidence>